<dbReference type="Pfam" id="PF03992">
    <property type="entry name" value="ABM"/>
    <property type="match status" value="1"/>
</dbReference>
<accession>A0A1V2VZ59</accession>
<sequence length="102" mass="11597">MHAMIQWKVKPDQVETELELLAAVYEELQQREPGNLDYSTFQLDDKVSFIAFANMPKGLGVLGDLAAFQLYRSTLDDRCEQTPSVTVLREVGLYTSVPRRFG</sequence>
<reference evidence="3 4" key="1">
    <citation type="submission" date="2016-08" db="EMBL/GenBank/DDBJ databases">
        <authorList>
            <person name="Seilhamer J.J."/>
        </authorList>
    </citation>
    <scope>NUCLEOTIDE SEQUENCE [LARGE SCALE GENOMIC DNA]</scope>
    <source>
        <strain evidence="3 4">VC14762</strain>
    </source>
</reference>
<protein>
    <recommendedName>
        <fullName evidence="1">ABM domain-containing protein</fullName>
    </recommendedName>
</protein>
<dbReference type="InterPro" id="IPR007138">
    <property type="entry name" value="ABM_dom"/>
</dbReference>
<evidence type="ECO:0000313" key="2">
    <source>
        <dbReference type="EMBL" id="ONU74224.1"/>
    </source>
</evidence>
<feature type="domain" description="ABM" evidence="1">
    <location>
        <begin position="2"/>
        <end position="48"/>
    </location>
</feature>
<evidence type="ECO:0000259" key="1">
    <source>
        <dbReference type="Pfam" id="PF03992"/>
    </source>
</evidence>
<evidence type="ECO:0000313" key="3">
    <source>
        <dbReference type="EMBL" id="ONU81219.1"/>
    </source>
</evidence>
<dbReference type="AlphaFoldDB" id="A0A1V2VZ59"/>
<dbReference type="Gene3D" id="3.30.70.100">
    <property type="match status" value="1"/>
</dbReference>
<dbReference type="SUPFAM" id="SSF54909">
    <property type="entry name" value="Dimeric alpha+beta barrel"/>
    <property type="match status" value="1"/>
</dbReference>
<name>A0A1V2VZ59_9BURK</name>
<dbReference type="EMBL" id="MUTJ01000074">
    <property type="protein sequence ID" value="ONU81219.1"/>
    <property type="molecule type" value="Genomic_DNA"/>
</dbReference>
<dbReference type="RefSeq" id="WP_048257316.1">
    <property type="nucleotide sequence ID" value="NZ_CADETK010000017.1"/>
</dbReference>
<dbReference type="OrthoDB" id="163010at2"/>
<dbReference type="EMBL" id="MUTJ01000108">
    <property type="protein sequence ID" value="ONU74224.1"/>
    <property type="molecule type" value="Genomic_DNA"/>
</dbReference>
<organism evidence="3 4">
    <name type="scientific">Burkholderia cenocepacia</name>
    <dbReference type="NCBI Taxonomy" id="95486"/>
    <lineage>
        <taxon>Bacteria</taxon>
        <taxon>Pseudomonadati</taxon>
        <taxon>Pseudomonadota</taxon>
        <taxon>Betaproteobacteria</taxon>
        <taxon>Burkholderiales</taxon>
        <taxon>Burkholderiaceae</taxon>
        <taxon>Burkholderia</taxon>
        <taxon>Burkholderia cepacia complex</taxon>
    </lineage>
</organism>
<evidence type="ECO:0000313" key="4">
    <source>
        <dbReference type="Proteomes" id="UP000188543"/>
    </source>
</evidence>
<proteinExistence type="predicted"/>
<comment type="caution">
    <text evidence="3">The sequence shown here is derived from an EMBL/GenBank/DDBJ whole genome shotgun (WGS) entry which is preliminary data.</text>
</comment>
<dbReference type="InterPro" id="IPR011008">
    <property type="entry name" value="Dimeric_a/b-barrel"/>
</dbReference>
<dbReference type="Proteomes" id="UP000188543">
    <property type="component" value="Unassembled WGS sequence"/>
</dbReference>
<gene>
    <name evidence="3" type="ORF">A8E72_23350</name>
    <name evidence="2" type="ORF">A8E72_38120</name>
</gene>